<dbReference type="RefSeq" id="WP_127727118.1">
    <property type="nucleotide sequence ID" value="NZ_SACP01000001.1"/>
</dbReference>
<organism evidence="1 2">
    <name type="scientific">Methylobacterium oryzihabitans</name>
    <dbReference type="NCBI Taxonomy" id="2499852"/>
    <lineage>
        <taxon>Bacteria</taxon>
        <taxon>Pseudomonadati</taxon>
        <taxon>Pseudomonadota</taxon>
        <taxon>Alphaproteobacteria</taxon>
        <taxon>Hyphomicrobiales</taxon>
        <taxon>Methylobacteriaceae</taxon>
        <taxon>Methylobacterium</taxon>
    </lineage>
</organism>
<dbReference type="EMBL" id="SACP01000001">
    <property type="protein sequence ID" value="RVU21876.1"/>
    <property type="molecule type" value="Genomic_DNA"/>
</dbReference>
<evidence type="ECO:0008006" key="3">
    <source>
        <dbReference type="Google" id="ProtNLM"/>
    </source>
</evidence>
<reference evidence="1 2" key="1">
    <citation type="submission" date="2019-01" db="EMBL/GenBank/DDBJ databases">
        <authorList>
            <person name="Chen W.-M."/>
        </authorList>
    </citation>
    <scope>NUCLEOTIDE SEQUENCE [LARGE SCALE GENOMIC DNA]</scope>
    <source>
        <strain evidence="1 2">TER-1</strain>
    </source>
</reference>
<name>A0A3S2VFN3_9HYPH</name>
<dbReference type="OrthoDB" id="9811214at2"/>
<evidence type="ECO:0000313" key="1">
    <source>
        <dbReference type="EMBL" id="RVU21876.1"/>
    </source>
</evidence>
<sequence length="171" mass="17524">MFTAVVHVAGAGSPSTVDALADTLSALVDGVAAGVIGDAVIATAHARDPDYVTIAESTGAILVACGATPWTAAAAVARRAWLLCLDAGDVPAEGWVRTLDRFAATAGPQIVLARLARPGATVLERLAARREALAGTRTVRAGDVVRRDAVRAGLPLKRVKAWPLRASVTRG</sequence>
<dbReference type="Proteomes" id="UP000286997">
    <property type="component" value="Unassembled WGS sequence"/>
</dbReference>
<gene>
    <name evidence="1" type="ORF">EOE48_02180</name>
</gene>
<accession>A0A3S2VFN3</accession>
<dbReference type="AlphaFoldDB" id="A0A3S2VFN3"/>
<keyword evidence="2" id="KW-1185">Reference proteome</keyword>
<protein>
    <recommendedName>
        <fullName evidence="3">Glycosyl transferase family 2</fullName>
    </recommendedName>
</protein>
<proteinExistence type="predicted"/>
<evidence type="ECO:0000313" key="2">
    <source>
        <dbReference type="Proteomes" id="UP000286997"/>
    </source>
</evidence>
<comment type="caution">
    <text evidence="1">The sequence shown here is derived from an EMBL/GenBank/DDBJ whole genome shotgun (WGS) entry which is preliminary data.</text>
</comment>